<evidence type="ECO:0000256" key="1">
    <source>
        <dbReference type="ARBA" id="ARBA00010928"/>
    </source>
</evidence>
<dbReference type="Pfam" id="PF01408">
    <property type="entry name" value="GFO_IDH_MocA"/>
    <property type="match status" value="1"/>
</dbReference>
<accession>A0A5C6CJA9</accession>
<keyword evidence="2" id="KW-0560">Oxidoreductase</keyword>
<dbReference type="PANTHER" id="PTHR43708:SF5">
    <property type="entry name" value="CONSERVED EXPRESSED OXIDOREDUCTASE (EUROFUNG)-RELATED"/>
    <property type="match status" value="1"/>
</dbReference>
<organism evidence="4 5">
    <name type="scientific">Bythopirellula polymerisocia</name>
    <dbReference type="NCBI Taxonomy" id="2528003"/>
    <lineage>
        <taxon>Bacteria</taxon>
        <taxon>Pseudomonadati</taxon>
        <taxon>Planctomycetota</taxon>
        <taxon>Planctomycetia</taxon>
        <taxon>Pirellulales</taxon>
        <taxon>Lacipirellulaceae</taxon>
        <taxon>Bythopirellula</taxon>
    </lineage>
</organism>
<sequence>MSFKRIGFVDYHLDNFHTRVYLDALRGTLADRGFRVTGATAVLAEPSETWASAHDLRYYDSIEELADVVDYFAILAPSNPEQHFHLCQGVFPHKKPTFVDKTFAPDYETAENIFRLADEHGVAVQTTSALRNTNIQQRVRELVSPLRSMFITAGGSSFPEYGIHPMELAVSCLGANVISLMRIGSPENPQFILQFSDNRTAIIDFNEKADVPFSAILSSREGIKYEVVDTATLFVDAAAAILDFFTAESAQVDRKETLMIRRILDVAMTDEAASRFVSLVDDPDGGQIVPAPHWKLSKTHKAEKR</sequence>
<gene>
    <name evidence="4" type="ORF">Pla144_38320</name>
</gene>
<dbReference type="GO" id="GO:0016491">
    <property type="term" value="F:oxidoreductase activity"/>
    <property type="evidence" value="ECO:0007669"/>
    <property type="project" value="UniProtKB-KW"/>
</dbReference>
<dbReference type="SUPFAM" id="SSF51735">
    <property type="entry name" value="NAD(P)-binding Rossmann-fold domains"/>
    <property type="match status" value="1"/>
</dbReference>
<keyword evidence="5" id="KW-1185">Reference proteome</keyword>
<evidence type="ECO:0000259" key="3">
    <source>
        <dbReference type="Pfam" id="PF01408"/>
    </source>
</evidence>
<dbReference type="InterPro" id="IPR036291">
    <property type="entry name" value="NAD(P)-bd_dom_sf"/>
</dbReference>
<dbReference type="EMBL" id="SJPS01000006">
    <property type="protein sequence ID" value="TWU23657.1"/>
    <property type="molecule type" value="Genomic_DNA"/>
</dbReference>
<feature type="domain" description="Gfo/Idh/MocA-like oxidoreductase N-terminal" evidence="3">
    <location>
        <begin position="31"/>
        <end position="126"/>
    </location>
</feature>
<dbReference type="InterPro" id="IPR051317">
    <property type="entry name" value="Gfo/Idh/MocA_oxidoreduct"/>
</dbReference>
<dbReference type="OrthoDB" id="2923860at2"/>
<dbReference type="InterPro" id="IPR000683">
    <property type="entry name" value="Gfo/Idh/MocA-like_OxRdtase_N"/>
</dbReference>
<proteinExistence type="inferred from homology"/>
<comment type="caution">
    <text evidence="4">The sequence shown here is derived from an EMBL/GenBank/DDBJ whole genome shotgun (WGS) entry which is preliminary data.</text>
</comment>
<dbReference type="Gene3D" id="3.40.50.720">
    <property type="entry name" value="NAD(P)-binding Rossmann-like Domain"/>
    <property type="match status" value="1"/>
</dbReference>
<evidence type="ECO:0000256" key="2">
    <source>
        <dbReference type="ARBA" id="ARBA00023002"/>
    </source>
</evidence>
<dbReference type="GO" id="GO:0000166">
    <property type="term" value="F:nucleotide binding"/>
    <property type="evidence" value="ECO:0007669"/>
    <property type="project" value="InterPro"/>
</dbReference>
<dbReference type="AlphaFoldDB" id="A0A5C6CJA9"/>
<dbReference type="PANTHER" id="PTHR43708">
    <property type="entry name" value="CONSERVED EXPRESSED OXIDOREDUCTASE (EUROFUNG)"/>
    <property type="match status" value="1"/>
</dbReference>
<evidence type="ECO:0000313" key="4">
    <source>
        <dbReference type="EMBL" id="TWU23657.1"/>
    </source>
</evidence>
<evidence type="ECO:0000313" key="5">
    <source>
        <dbReference type="Proteomes" id="UP000318437"/>
    </source>
</evidence>
<comment type="similarity">
    <text evidence="1">Belongs to the Gfo/Idh/MocA family.</text>
</comment>
<protein>
    <submittedName>
        <fullName evidence="4">Oxidoreductase family, NAD-binding Rossmann fold</fullName>
    </submittedName>
</protein>
<dbReference type="RefSeq" id="WP_146452147.1">
    <property type="nucleotide sequence ID" value="NZ_SJPS01000006.1"/>
</dbReference>
<reference evidence="4 5" key="1">
    <citation type="submission" date="2019-02" db="EMBL/GenBank/DDBJ databases">
        <title>Deep-cultivation of Planctomycetes and their phenomic and genomic characterization uncovers novel biology.</title>
        <authorList>
            <person name="Wiegand S."/>
            <person name="Jogler M."/>
            <person name="Boedeker C."/>
            <person name="Pinto D."/>
            <person name="Vollmers J."/>
            <person name="Rivas-Marin E."/>
            <person name="Kohn T."/>
            <person name="Peeters S.H."/>
            <person name="Heuer A."/>
            <person name="Rast P."/>
            <person name="Oberbeckmann S."/>
            <person name="Bunk B."/>
            <person name="Jeske O."/>
            <person name="Meyerdierks A."/>
            <person name="Storesund J.E."/>
            <person name="Kallscheuer N."/>
            <person name="Luecker S."/>
            <person name="Lage O.M."/>
            <person name="Pohl T."/>
            <person name="Merkel B.J."/>
            <person name="Hornburger P."/>
            <person name="Mueller R.-W."/>
            <person name="Bruemmer F."/>
            <person name="Labrenz M."/>
            <person name="Spormann A.M."/>
            <person name="Op Den Camp H."/>
            <person name="Overmann J."/>
            <person name="Amann R."/>
            <person name="Jetten M.S.M."/>
            <person name="Mascher T."/>
            <person name="Medema M.H."/>
            <person name="Devos D.P."/>
            <person name="Kaster A.-K."/>
            <person name="Ovreas L."/>
            <person name="Rohde M."/>
            <person name="Galperin M.Y."/>
            <person name="Jogler C."/>
        </authorList>
    </citation>
    <scope>NUCLEOTIDE SEQUENCE [LARGE SCALE GENOMIC DNA]</scope>
    <source>
        <strain evidence="4 5">Pla144</strain>
    </source>
</reference>
<name>A0A5C6CJA9_9BACT</name>
<dbReference type="Proteomes" id="UP000318437">
    <property type="component" value="Unassembled WGS sequence"/>
</dbReference>